<keyword evidence="11" id="KW-1185">Reference proteome</keyword>
<keyword evidence="4 7" id="KW-0812">Transmembrane</keyword>
<evidence type="ECO:0000256" key="2">
    <source>
        <dbReference type="ARBA" id="ARBA00022448"/>
    </source>
</evidence>
<dbReference type="NCBIfam" id="TIGR04057">
    <property type="entry name" value="SusC_RagA_signa"/>
    <property type="match status" value="1"/>
</dbReference>
<evidence type="ECO:0000256" key="6">
    <source>
        <dbReference type="ARBA" id="ARBA00023237"/>
    </source>
</evidence>
<comment type="subcellular location">
    <subcellularLocation>
        <location evidence="1 7">Cell outer membrane</location>
        <topology evidence="1 7">Multi-pass membrane protein</topology>
    </subcellularLocation>
</comment>
<protein>
    <submittedName>
        <fullName evidence="10">TonB-linked outer membrane protein, SusC/RagA family</fullName>
    </submittedName>
</protein>
<organism evidence="10 11">
    <name type="scientific">Hoylesella pleuritidis F0068</name>
    <dbReference type="NCBI Taxonomy" id="1081904"/>
    <lineage>
        <taxon>Bacteria</taxon>
        <taxon>Pseudomonadati</taxon>
        <taxon>Bacteroidota</taxon>
        <taxon>Bacteroidia</taxon>
        <taxon>Bacteroidales</taxon>
        <taxon>Prevotellaceae</taxon>
        <taxon>Hoylesella</taxon>
    </lineage>
</organism>
<evidence type="ECO:0000256" key="5">
    <source>
        <dbReference type="ARBA" id="ARBA00023136"/>
    </source>
</evidence>
<evidence type="ECO:0000313" key="11">
    <source>
        <dbReference type="Proteomes" id="UP000016600"/>
    </source>
</evidence>
<gene>
    <name evidence="10" type="ORF">HMPREF1218_1297</name>
</gene>
<dbReference type="InterPro" id="IPR012910">
    <property type="entry name" value="Plug_dom"/>
</dbReference>
<keyword evidence="5 7" id="KW-0472">Membrane</keyword>
<evidence type="ECO:0000313" key="10">
    <source>
        <dbReference type="EMBL" id="ERK00241.1"/>
    </source>
</evidence>
<evidence type="ECO:0000256" key="1">
    <source>
        <dbReference type="ARBA" id="ARBA00004571"/>
    </source>
</evidence>
<feature type="domain" description="TonB-dependent receptor plug" evidence="9">
    <location>
        <begin position="128"/>
        <end position="258"/>
    </location>
</feature>
<comment type="caution">
    <text evidence="10">The sequence shown here is derived from an EMBL/GenBank/DDBJ whole genome shotgun (WGS) entry which is preliminary data.</text>
</comment>
<evidence type="ECO:0000256" key="4">
    <source>
        <dbReference type="ARBA" id="ARBA00022692"/>
    </source>
</evidence>
<dbReference type="InterPro" id="IPR023997">
    <property type="entry name" value="TonB-dep_OMP_SusC/RagA_CS"/>
</dbReference>
<dbReference type="NCBIfam" id="TIGR04056">
    <property type="entry name" value="OMP_RagA_SusC"/>
    <property type="match status" value="1"/>
</dbReference>
<dbReference type="SUPFAM" id="SSF49464">
    <property type="entry name" value="Carboxypeptidase regulatory domain-like"/>
    <property type="match status" value="1"/>
</dbReference>
<dbReference type="AlphaFoldDB" id="U2L7B9"/>
<evidence type="ECO:0000259" key="9">
    <source>
        <dbReference type="Pfam" id="PF07715"/>
    </source>
</evidence>
<evidence type="ECO:0000256" key="8">
    <source>
        <dbReference type="SAM" id="SignalP"/>
    </source>
</evidence>
<dbReference type="PROSITE" id="PS52016">
    <property type="entry name" value="TONB_DEPENDENT_REC_3"/>
    <property type="match status" value="1"/>
</dbReference>
<evidence type="ECO:0000256" key="7">
    <source>
        <dbReference type="PROSITE-ProRule" id="PRU01360"/>
    </source>
</evidence>
<feature type="signal peptide" evidence="8">
    <location>
        <begin position="1"/>
        <end position="27"/>
    </location>
</feature>
<evidence type="ECO:0000256" key="3">
    <source>
        <dbReference type="ARBA" id="ARBA00022452"/>
    </source>
</evidence>
<dbReference type="Gene3D" id="2.170.130.10">
    <property type="entry name" value="TonB-dependent receptor, plug domain"/>
    <property type="match status" value="1"/>
</dbReference>
<sequence>MRKNLSKLLNVIIGLIALFLFSDRACAQATDTSGKVTIEGVVIDNTTNDPIVGATVRMKNGSRGTATNANGRFVIYGCCPTDVFQVTYIGFKSRQFTVGKKRNFTIYLEENAAQIDQVVVTGFQKLKKNSFTGTATVVTSDELKKVNVKDAVKALQVFDPSFRILDNAGFGSDPNHINEINIRGASNITRQEFDANGQALTRRTNLRDNPNMPIFMLDGFEVSVQKIYDMDINRIQSITILKDAAATALYGSRAANGVVVITTVPPKVGEIRIDYNSTAELTFPDLSDYNLTSAAEKLQVEKDAGLYEGYDISSTIDKEIEFNNKLNEVRRGVNTDWLSRPLRNSYNWRNDVSLSGGMNSMRYMLNMNYNKDAGVMKGSFRDRYGAGMMIDYRLREWLQIQNQVTLNHSTYENSPFGNFGSYAKLEPYDAIYGEDGKYLRTLPMSKITNPLWQEQYLHSYSGRGNTTDITNNLGVNIYFAQNFYVRGTFSVSQIKEETRNFKDPKDPVFKSLSNNKKGTLDTSNSTSLQWKTNVMLYYNKRFANHFINLSGGLDVQEQIGKLTYYQLEGFNIGSLNKPIYAAQQPQKTKETESTTRTFGWLAALNYTFNEVYLLDASFRLDGSSNFSPDKRFAPFASIGLGLNAHNYKFIKSIPWISSLRLRGTYGTTGKVSFSRFDVVTSYEVDTSSWYYTGPAVNLSSIGNPNLSWELTKTLDFGLTAELFKGRFYIEATYYRKMTDRMIDQIRIRPSSGFTSYQGNVGAVVNKGFELKTNITVFRNRDWSAVLNATMGANTNKITKLNESIEEYNKKIRDNYSSEHSGGGGSVPPILYYVGASTSAIYAVRSLGIDPATGKELFLKKDGTITKEWNSADMVVCGDTRPDAQGSFGFNVAYKGFFVNASFLYAFGGQYYNHTLVSKVENADIKNSNVDRRIITERWRKVGDVSPYYGLRENGYTNATSRFVQNDNYIYFNSLAIGYDFGKKFASKLKLSALSVAFNASDLAKWSTVKVERGLSYPYAHTYSISLRASY</sequence>
<dbReference type="Proteomes" id="UP000016600">
    <property type="component" value="Unassembled WGS sequence"/>
</dbReference>
<dbReference type="SUPFAM" id="SSF56935">
    <property type="entry name" value="Porins"/>
    <property type="match status" value="1"/>
</dbReference>
<keyword evidence="2 7" id="KW-0813">Transport</keyword>
<dbReference type="Gene3D" id="2.60.40.1120">
    <property type="entry name" value="Carboxypeptidase-like, regulatory domain"/>
    <property type="match status" value="1"/>
</dbReference>
<comment type="similarity">
    <text evidence="7">Belongs to the TonB-dependent receptor family.</text>
</comment>
<keyword evidence="8" id="KW-0732">Signal</keyword>
<dbReference type="InterPro" id="IPR023996">
    <property type="entry name" value="TonB-dep_OMP_SusC/RagA"/>
</dbReference>
<dbReference type="InterPro" id="IPR037066">
    <property type="entry name" value="Plug_dom_sf"/>
</dbReference>
<accession>U2L7B9</accession>
<dbReference type="PATRIC" id="fig|1081904.3.peg.1690"/>
<reference evidence="10 11" key="1">
    <citation type="submission" date="2013-08" db="EMBL/GenBank/DDBJ databases">
        <authorList>
            <person name="Durkin A.S."/>
            <person name="Haft D.R."/>
            <person name="McCorrison J."/>
            <person name="Torralba M."/>
            <person name="Gillis M."/>
            <person name="Haft D.H."/>
            <person name="Methe B."/>
            <person name="Sutton G."/>
            <person name="Nelson K.E."/>
        </authorList>
    </citation>
    <scope>NUCLEOTIDE SEQUENCE [LARGE SCALE GENOMIC DNA]</scope>
    <source>
        <strain evidence="10 11">F0068</strain>
    </source>
</reference>
<dbReference type="GO" id="GO:0009279">
    <property type="term" value="C:cell outer membrane"/>
    <property type="evidence" value="ECO:0007669"/>
    <property type="project" value="UniProtKB-SubCell"/>
</dbReference>
<dbReference type="Pfam" id="PF07715">
    <property type="entry name" value="Plug"/>
    <property type="match status" value="1"/>
</dbReference>
<dbReference type="Gene3D" id="2.40.170.20">
    <property type="entry name" value="TonB-dependent receptor, beta-barrel domain"/>
    <property type="match status" value="1"/>
</dbReference>
<dbReference type="Pfam" id="PF13715">
    <property type="entry name" value="CarbopepD_reg_2"/>
    <property type="match status" value="1"/>
</dbReference>
<proteinExistence type="inferred from homology"/>
<keyword evidence="6 7" id="KW-0998">Cell outer membrane</keyword>
<dbReference type="RefSeq" id="WP_021584320.1">
    <property type="nucleotide sequence ID" value="NZ_AWET01000038.1"/>
</dbReference>
<dbReference type="EMBL" id="AWET01000038">
    <property type="protein sequence ID" value="ERK00241.1"/>
    <property type="molecule type" value="Genomic_DNA"/>
</dbReference>
<keyword evidence="3 7" id="KW-1134">Transmembrane beta strand</keyword>
<feature type="chain" id="PRO_5004630186" evidence="8">
    <location>
        <begin position="28"/>
        <end position="1030"/>
    </location>
</feature>
<dbReference type="InterPro" id="IPR036942">
    <property type="entry name" value="Beta-barrel_TonB_sf"/>
</dbReference>
<dbReference type="InterPro" id="IPR039426">
    <property type="entry name" value="TonB-dep_rcpt-like"/>
</dbReference>
<name>U2L7B9_9BACT</name>
<dbReference type="InterPro" id="IPR008969">
    <property type="entry name" value="CarboxyPept-like_regulatory"/>
</dbReference>